<dbReference type="PROSITE" id="PS51379">
    <property type="entry name" value="4FE4S_FER_2"/>
    <property type="match status" value="2"/>
</dbReference>
<dbReference type="EMBL" id="CP141615">
    <property type="protein sequence ID" value="WRP17002.1"/>
    <property type="molecule type" value="Genomic_DNA"/>
</dbReference>
<evidence type="ECO:0000256" key="7">
    <source>
        <dbReference type="ARBA" id="ARBA00023004"/>
    </source>
</evidence>
<keyword evidence="4" id="KW-0813">Transport</keyword>
<comment type="function">
    <text evidence="1">Could be a 3Fe-4S cluster-containing protein.</text>
</comment>
<dbReference type="Gene3D" id="3.30.70.20">
    <property type="match status" value="1"/>
</dbReference>
<keyword evidence="6" id="KW-0249">Electron transport</keyword>
<feature type="domain" description="4Fe-4S ferredoxin-type" evidence="11">
    <location>
        <begin position="51"/>
        <end position="82"/>
    </location>
</feature>
<dbReference type="SUPFAM" id="SSF54862">
    <property type="entry name" value="4Fe-4S ferredoxins"/>
    <property type="match status" value="1"/>
</dbReference>
<accession>A0ABZ1BY48</accession>
<sequence length="122" mass="13174">MKAAPATTAGASAAAVDAGDGRPRGQQARPPSPAAVEKKLFSIRYRADEASHLSLADPERCTRCERPCLWFCPAAVYQWEDGHMRLAYENCLECGTCRVACPSANVVWHYPTGGCGIAYKRG</sequence>
<evidence type="ECO:0000256" key="8">
    <source>
        <dbReference type="ARBA" id="ARBA00023014"/>
    </source>
</evidence>
<dbReference type="PANTHER" id="PTHR43082:SF3">
    <property type="entry name" value="FERREDOXIN-LIKE PROTEIN YDIT"/>
    <property type="match status" value="1"/>
</dbReference>
<evidence type="ECO:0000256" key="5">
    <source>
        <dbReference type="ARBA" id="ARBA00022723"/>
    </source>
</evidence>
<evidence type="ECO:0000256" key="2">
    <source>
        <dbReference type="ARBA" id="ARBA00009192"/>
    </source>
</evidence>
<keyword evidence="7" id="KW-0408">Iron</keyword>
<keyword evidence="5" id="KW-0479">Metal-binding</keyword>
<dbReference type="InterPro" id="IPR012206">
    <property type="entry name" value="Fd_FixX"/>
</dbReference>
<evidence type="ECO:0000259" key="11">
    <source>
        <dbReference type="PROSITE" id="PS51379"/>
    </source>
</evidence>
<organism evidence="12 13">
    <name type="scientific">Carboxydichorda subterranea</name>
    <dbReference type="NCBI Taxonomy" id="3109565"/>
    <lineage>
        <taxon>Bacteria</taxon>
        <taxon>Bacillati</taxon>
        <taxon>Bacillota</taxon>
        <taxon>Limnochordia</taxon>
        <taxon>Limnochordales</taxon>
        <taxon>Geochordaceae</taxon>
        <taxon>Carboxydichorda</taxon>
    </lineage>
</organism>
<dbReference type="InterPro" id="IPR017896">
    <property type="entry name" value="4Fe4S_Fe-S-bd"/>
</dbReference>
<dbReference type="InterPro" id="IPR007859">
    <property type="entry name" value="ETF-QO/FixX_C"/>
</dbReference>
<comment type="similarity">
    <text evidence="2">To ferredoxins from P.putida and C.tartarivorum, ferredoxin I from A.vinelandii, ferredoxin II from D.desulfuricans.</text>
</comment>
<keyword evidence="9" id="KW-0535">Nitrogen fixation</keyword>
<keyword evidence="13" id="KW-1185">Reference proteome</keyword>
<dbReference type="PANTHER" id="PTHR43082">
    <property type="entry name" value="FERREDOXIN-LIKE"/>
    <property type="match status" value="1"/>
</dbReference>
<keyword evidence="8" id="KW-0411">Iron-sulfur</keyword>
<feature type="region of interest" description="Disordered" evidence="10">
    <location>
        <begin position="1"/>
        <end position="34"/>
    </location>
</feature>
<gene>
    <name evidence="12" type="ORF">U7230_13055</name>
</gene>
<evidence type="ECO:0000256" key="10">
    <source>
        <dbReference type="SAM" id="MobiDB-lite"/>
    </source>
</evidence>
<proteinExistence type="predicted"/>
<reference evidence="12 13" key="1">
    <citation type="journal article" date="2024" name="Front. Microbiol.">
        <title>Novel thermophilic genera Geochorda gen. nov. and Carboxydochorda gen. nov. from the deep terrestrial subsurface reveal the ecophysiological diversity in the class Limnochordia.</title>
        <authorList>
            <person name="Karnachuk O.V."/>
            <person name="Lukina A.P."/>
            <person name="Avakyan M.R."/>
            <person name="Kadnikov V.V."/>
            <person name="Begmatov S."/>
            <person name="Beletsky A.V."/>
            <person name="Vlasova K.G."/>
            <person name="Novikov A.A."/>
            <person name="Shcherbakova V.A."/>
            <person name="Mardanov A.V."/>
            <person name="Ravin N.V."/>
        </authorList>
    </citation>
    <scope>NUCLEOTIDE SEQUENCE [LARGE SCALE GENOMIC DNA]</scope>
    <source>
        <strain evidence="12 13">L945</strain>
    </source>
</reference>
<evidence type="ECO:0000313" key="13">
    <source>
        <dbReference type="Proteomes" id="UP001332192"/>
    </source>
</evidence>
<evidence type="ECO:0000313" key="12">
    <source>
        <dbReference type="EMBL" id="WRP17002.1"/>
    </source>
</evidence>
<dbReference type="RefSeq" id="WP_324716274.1">
    <property type="nucleotide sequence ID" value="NZ_CP141615.1"/>
</dbReference>
<feature type="domain" description="4Fe-4S ferredoxin-type" evidence="11">
    <location>
        <begin position="83"/>
        <end position="111"/>
    </location>
</feature>
<evidence type="ECO:0000256" key="6">
    <source>
        <dbReference type="ARBA" id="ARBA00022982"/>
    </source>
</evidence>
<evidence type="ECO:0000256" key="9">
    <source>
        <dbReference type="ARBA" id="ARBA00023231"/>
    </source>
</evidence>
<dbReference type="Proteomes" id="UP001332192">
    <property type="component" value="Chromosome"/>
</dbReference>
<evidence type="ECO:0000256" key="4">
    <source>
        <dbReference type="ARBA" id="ARBA00022448"/>
    </source>
</evidence>
<dbReference type="Pfam" id="PF05187">
    <property type="entry name" value="Fer4_ETF_QO"/>
    <property type="match status" value="1"/>
</dbReference>
<feature type="compositionally biased region" description="Low complexity" evidence="10">
    <location>
        <begin position="1"/>
        <end position="18"/>
    </location>
</feature>
<name>A0ABZ1BY48_9FIRM</name>
<protein>
    <recommendedName>
        <fullName evidence="3">Ferredoxin-like protein</fullName>
    </recommendedName>
</protein>
<evidence type="ECO:0000256" key="3">
    <source>
        <dbReference type="ARBA" id="ARBA00020378"/>
    </source>
</evidence>
<dbReference type="PROSITE" id="PS00198">
    <property type="entry name" value="4FE4S_FER_1"/>
    <property type="match status" value="1"/>
</dbReference>
<evidence type="ECO:0000256" key="1">
    <source>
        <dbReference type="ARBA" id="ARBA00003208"/>
    </source>
</evidence>
<dbReference type="InterPro" id="IPR017900">
    <property type="entry name" value="4Fe4S_Fe_S_CS"/>
</dbReference>